<keyword evidence="2" id="KW-1185">Reference proteome</keyword>
<organism evidence="1 2">
    <name type="scientific">Malus domestica</name>
    <name type="common">Apple</name>
    <name type="synonym">Pyrus malus</name>
    <dbReference type="NCBI Taxonomy" id="3750"/>
    <lineage>
        <taxon>Eukaryota</taxon>
        <taxon>Viridiplantae</taxon>
        <taxon>Streptophyta</taxon>
        <taxon>Embryophyta</taxon>
        <taxon>Tracheophyta</taxon>
        <taxon>Spermatophyta</taxon>
        <taxon>Magnoliopsida</taxon>
        <taxon>eudicotyledons</taxon>
        <taxon>Gunneridae</taxon>
        <taxon>Pentapetalae</taxon>
        <taxon>rosids</taxon>
        <taxon>fabids</taxon>
        <taxon>Rosales</taxon>
        <taxon>Rosaceae</taxon>
        <taxon>Amygdaloideae</taxon>
        <taxon>Maleae</taxon>
        <taxon>Malus</taxon>
    </lineage>
</organism>
<reference evidence="1 2" key="1">
    <citation type="submission" date="2018-10" db="EMBL/GenBank/DDBJ databases">
        <title>A high-quality apple genome assembly.</title>
        <authorList>
            <person name="Hu J."/>
        </authorList>
    </citation>
    <scope>NUCLEOTIDE SEQUENCE [LARGE SCALE GENOMIC DNA]</scope>
    <source>
        <strain evidence="2">cv. HFTH1</strain>
        <tissue evidence="1">Young leaf</tissue>
    </source>
</reference>
<dbReference type="AlphaFoldDB" id="A0A498JDG9"/>
<proteinExistence type="predicted"/>
<protein>
    <submittedName>
        <fullName evidence="1">Uncharacterized protein</fullName>
    </submittedName>
</protein>
<dbReference type="Proteomes" id="UP000290289">
    <property type="component" value="Chromosome 7"/>
</dbReference>
<sequence length="421" mass="45343">MSIGIKLIRTYTYLLYDPYKYVLHLFKFHISVSLSSVEGKLIKSPSKTLGINLTHLIRWEVERTRNMRQLRKHYFHMVVGMDHTLHKDMDTPPQAHQAYPSPGGYPPAAYPSYGGYPPTSYPPAGYSGHGAPGMGMGGMLAGVPVAAAPANGANHLVHGGGAHHGYGAYHGHGGSHGFGVGHGYGHGKFQHGKFGKPLHKAFWELTGFGFRRNFEVKRERDQSIHRMGDPLGSFARVSSQKQNCEGVFHTGVRLRSVEGKLKCPNATLGINLTYLIRWGGGKDEKHETTEKALFSYGGVYGSYPPQGYGYPPQAHHAFPSSGGYPPPAYPSYVGYPPTSYPPTGYPVHGAAGMGMGGMLSGGAVAAVPAYEADHLVYEGGGNHNYGAYHGYGGCRGYGVPPAILASPLRANSTNGSKNMIW</sequence>
<dbReference type="EMBL" id="RDQH01000333">
    <property type="protein sequence ID" value="RXH93206.1"/>
    <property type="molecule type" value="Genomic_DNA"/>
</dbReference>
<name>A0A498JDG9_MALDO</name>
<accession>A0A498JDG9</accession>
<evidence type="ECO:0000313" key="1">
    <source>
        <dbReference type="EMBL" id="RXH93206.1"/>
    </source>
</evidence>
<comment type="caution">
    <text evidence="1">The sequence shown here is derived from an EMBL/GenBank/DDBJ whole genome shotgun (WGS) entry which is preliminary data.</text>
</comment>
<dbReference type="PANTHER" id="PTHR31248">
    <property type="entry name" value="DOMAIN PROTEIN, PUTATIVE (AFU_ORTHOLOGUE AFUA_5G04290)-RELATED"/>
    <property type="match status" value="1"/>
</dbReference>
<gene>
    <name evidence="1" type="ORF">DVH24_013782</name>
</gene>
<dbReference type="PANTHER" id="PTHR31248:SF24">
    <property type="entry name" value="GLYCINE-RICH PROTEIN A3"/>
    <property type="match status" value="1"/>
</dbReference>
<evidence type="ECO:0000313" key="2">
    <source>
        <dbReference type="Proteomes" id="UP000290289"/>
    </source>
</evidence>